<dbReference type="InterPro" id="IPR002182">
    <property type="entry name" value="NB-ARC"/>
</dbReference>
<dbReference type="Gene3D" id="3.40.50.300">
    <property type="entry name" value="P-loop containing nucleotide triphosphate hydrolases"/>
    <property type="match status" value="1"/>
</dbReference>
<protein>
    <submittedName>
        <fullName evidence="7">SARP family transcriptional regulator</fullName>
    </submittedName>
</protein>
<evidence type="ECO:0000256" key="2">
    <source>
        <dbReference type="ARBA" id="ARBA00023015"/>
    </source>
</evidence>
<name>A0ABQ4E0I5_9ACTN</name>
<dbReference type="Gene3D" id="1.25.40.10">
    <property type="entry name" value="Tetratricopeptide repeat domain"/>
    <property type="match status" value="2"/>
</dbReference>
<dbReference type="InterPro" id="IPR051677">
    <property type="entry name" value="AfsR-DnrI-RedD_regulator"/>
</dbReference>
<dbReference type="SMART" id="SM00862">
    <property type="entry name" value="Trans_reg_C"/>
    <property type="match status" value="1"/>
</dbReference>
<dbReference type="SMART" id="SM01043">
    <property type="entry name" value="BTAD"/>
    <property type="match status" value="1"/>
</dbReference>
<dbReference type="Pfam" id="PF00931">
    <property type="entry name" value="NB-ARC"/>
    <property type="match status" value="1"/>
</dbReference>
<dbReference type="InterPro" id="IPR027417">
    <property type="entry name" value="P-loop_NTPase"/>
</dbReference>
<dbReference type="RefSeq" id="WP_203866699.1">
    <property type="nucleotide sequence ID" value="NZ_BONW01000013.1"/>
</dbReference>
<dbReference type="Gene3D" id="1.10.10.10">
    <property type="entry name" value="Winged helix-like DNA-binding domain superfamily/Winged helix DNA-binding domain"/>
    <property type="match status" value="1"/>
</dbReference>
<keyword evidence="4" id="KW-0804">Transcription</keyword>
<accession>A0ABQ4E0I5</accession>
<organism evidence="7 8">
    <name type="scientific">Plantactinospora endophytica</name>
    <dbReference type="NCBI Taxonomy" id="673535"/>
    <lineage>
        <taxon>Bacteria</taxon>
        <taxon>Bacillati</taxon>
        <taxon>Actinomycetota</taxon>
        <taxon>Actinomycetes</taxon>
        <taxon>Micromonosporales</taxon>
        <taxon>Micromonosporaceae</taxon>
        <taxon>Plantactinospora</taxon>
    </lineage>
</organism>
<dbReference type="PANTHER" id="PTHR35807:SF1">
    <property type="entry name" value="TRANSCRIPTIONAL REGULATOR REDD"/>
    <property type="match status" value="1"/>
</dbReference>
<dbReference type="InterPro" id="IPR011990">
    <property type="entry name" value="TPR-like_helical_dom_sf"/>
</dbReference>
<dbReference type="SUPFAM" id="SSF48452">
    <property type="entry name" value="TPR-like"/>
    <property type="match status" value="2"/>
</dbReference>
<proteinExistence type="inferred from homology"/>
<dbReference type="Proteomes" id="UP000646749">
    <property type="component" value="Unassembled WGS sequence"/>
</dbReference>
<dbReference type="SUPFAM" id="SSF46894">
    <property type="entry name" value="C-terminal effector domain of the bipartite response regulators"/>
    <property type="match status" value="1"/>
</dbReference>
<dbReference type="Pfam" id="PF00486">
    <property type="entry name" value="Trans_reg_C"/>
    <property type="match status" value="1"/>
</dbReference>
<evidence type="ECO:0000259" key="6">
    <source>
        <dbReference type="PROSITE" id="PS51755"/>
    </source>
</evidence>
<keyword evidence="3 5" id="KW-0238">DNA-binding</keyword>
<dbReference type="InterPro" id="IPR001867">
    <property type="entry name" value="OmpR/PhoB-type_DNA-bd"/>
</dbReference>
<dbReference type="Pfam" id="PF03704">
    <property type="entry name" value="BTAD"/>
    <property type="match status" value="1"/>
</dbReference>
<feature type="DNA-binding region" description="OmpR/PhoB-type" evidence="5">
    <location>
        <begin position="1"/>
        <end position="97"/>
    </location>
</feature>
<evidence type="ECO:0000256" key="1">
    <source>
        <dbReference type="ARBA" id="ARBA00005820"/>
    </source>
</evidence>
<dbReference type="Pfam" id="PF13424">
    <property type="entry name" value="TPR_12"/>
    <property type="match status" value="2"/>
</dbReference>
<dbReference type="PROSITE" id="PS51755">
    <property type="entry name" value="OMPR_PHOB"/>
    <property type="match status" value="1"/>
</dbReference>
<dbReference type="PRINTS" id="PR00364">
    <property type="entry name" value="DISEASERSIST"/>
</dbReference>
<dbReference type="CDD" id="cd15831">
    <property type="entry name" value="BTAD"/>
    <property type="match status" value="1"/>
</dbReference>
<sequence length="929" mass="101044">MINGVEFGLLGPIDVRVGGQPVPVRSPKCRILLATLLLEPGRLVSVGRLTEAIWDSRQPDNPRRAAQLCVTRLRALLDGAGSPPLIATGSDGYRIEVGADLVDVGRFQHWLHRADSAAQRSDLHGESAALREALRQWRGDALSDVPSELLHRESVPGLRERRLRTLERRIDVDLSLGRHAELVEELRGLTARDPLRERLWRQLVTALHRSGRRAEALDAYHEGCRHLAEELGLDPGEEFQRLHAQVLGGSPTAPVEAVGLPPVPRQLPPEVSGFAGRAAEVARLHSLLDNGEHGSGGPSGILVLNGTAGVGKTALAVHWSRRIAERFPDGQLWVDLRGYDGRATVRPGHAATLFLRALGVPAAQIPADLDGQTGLYRSLMDGRRMLVVLDNAGDAEQVRPLLPGGSGCFVLVTSRSELSALVVTEGAMTVRLDPFTAYQARQMLGSRLGQQRIDAEPEAVGRIVETCGRLPLALAVVAARAVARPAFPLAALDRQLAEAGNGLDRFASPDTAVDVRAIFSWSYRTLSPPAARLFRRLGLHPTPELSVPAAAALVRADEPETRALLGELAAAHLVGEHAPDRFVVHGLLYAYAAELTAEQDPARLRAASQHRLVEWLTRSALHARPLLQPSESEVTVPGVPRGVTPLTFSGERQARQWYETERHNLIAAVDLATACGLDDLCWRLAYATWIHLHLTSAWGDLIRTHRAGLEAAERTGDLIGQAHMLSGIATAYRSTRQAALAVQTHQRALEIFREVDDPAGIATVLSNLGAAYRDTGEHYRSLRCSRQAYALERAHGDTGNMSISLYQIALTLTDAGRPAEAVPVITESIQLFRTLGHRRGEARALQAAATAHGQLGRHGAAIDDYRRAAEIYRDLDDRWYQAATLHRLGDALRAAGRGQDCRAAWRQALTVYEELGAPDVAVLRAKLHT</sequence>
<dbReference type="InterPro" id="IPR036388">
    <property type="entry name" value="WH-like_DNA-bd_sf"/>
</dbReference>
<evidence type="ECO:0000313" key="8">
    <source>
        <dbReference type="Proteomes" id="UP000646749"/>
    </source>
</evidence>
<gene>
    <name evidence="7" type="ORF">Pen02_31490</name>
</gene>
<dbReference type="PANTHER" id="PTHR35807">
    <property type="entry name" value="TRANSCRIPTIONAL REGULATOR REDD-RELATED"/>
    <property type="match status" value="1"/>
</dbReference>
<evidence type="ECO:0000256" key="5">
    <source>
        <dbReference type="PROSITE-ProRule" id="PRU01091"/>
    </source>
</evidence>
<dbReference type="InterPro" id="IPR005158">
    <property type="entry name" value="BTAD"/>
</dbReference>
<keyword evidence="8" id="KW-1185">Reference proteome</keyword>
<evidence type="ECO:0000256" key="3">
    <source>
        <dbReference type="ARBA" id="ARBA00023125"/>
    </source>
</evidence>
<dbReference type="SUPFAM" id="SSF52540">
    <property type="entry name" value="P-loop containing nucleoside triphosphate hydrolases"/>
    <property type="match status" value="1"/>
</dbReference>
<dbReference type="InterPro" id="IPR019734">
    <property type="entry name" value="TPR_rpt"/>
</dbReference>
<comment type="caution">
    <text evidence="7">The sequence shown here is derived from an EMBL/GenBank/DDBJ whole genome shotgun (WGS) entry which is preliminary data.</text>
</comment>
<evidence type="ECO:0000313" key="7">
    <source>
        <dbReference type="EMBL" id="GIG88213.1"/>
    </source>
</evidence>
<reference evidence="7 8" key="1">
    <citation type="submission" date="2021-01" db="EMBL/GenBank/DDBJ databases">
        <title>Whole genome shotgun sequence of Plantactinospora endophytica NBRC 110450.</title>
        <authorList>
            <person name="Komaki H."/>
            <person name="Tamura T."/>
        </authorList>
    </citation>
    <scope>NUCLEOTIDE SEQUENCE [LARGE SCALE GENOMIC DNA]</scope>
    <source>
        <strain evidence="7 8">NBRC 110450</strain>
    </source>
</reference>
<comment type="similarity">
    <text evidence="1">Belongs to the AfsR/DnrI/RedD regulatory family.</text>
</comment>
<dbReference type="SMART" id="SM00028">
    <property type="entry name" value="TPR"/>
    <property type="match status" value="6"/>
</dbReference>
<dbReference type="EMBL" id="BONW01000013">
    <property type="protein sequence ID" value="GIG88213.1"/>
    <property type="molecule type" value="Genomic_DNA"/>
</dbReference>
<feature type="domain" description="OmpR/PhoB-type" evidence="6">
    <location>
        <begin position="1"/>
        <end position="97"/>
    </location>
</feature>
<keyword evidence="2" id="KW-0805">Transcription regulation</keyword>
<evidence type="ECO:0000256" key="4">
    <source>
        <dbReference type="ARBA" id="ARBA00023163"/>
    </source>
</evidence>
<dbReference type="InterPro" id="IPR016032">
    <property type="entry name" value="Sig_transdc_resp-reg_C-effctor"/>
</dbReference>